<sequence>MDSQLACSLHGAGLGLRRSFLSALAESLPVDQADFYEIAPENWIGFGGRKGRALRSLTEQYPFVCHGLSLSIGGPAPLDTNFLRQVKQFLDDHGIRDYSEHLTYCSDSGQLYDLLPIPFTEEAVHHVAGRVRQAQDILERRIALENASYYAAPGQEMAESEFIRAVLAEADCDLLLDVNNIYVNAINHGYDALTFLNALPGERIRYGHIAGHAVEAEDLRIDTHGAAVIDPVWELLDQAYQTFGVFPTLLERDFNIPPLSELLREVDGIRAIQRPYTSQATAPSAATQRVTQQPALAAC</sequence>
<proteinExistence type="inferred from homology"/>
<dbReference type="PANTHER" id="PTHR42194:SF1">
    <property type="entry name" value="UPF0276 PROTEIN HI_1600"/>
    <property type="match status" value="1"/>
</dbReference>
<organism evidence="2 3">
    <name type="scientific">Thiorhodovibrio frisius</name>
    <dbReference type="NCBI Taxonomy" id="631362"/>
    <lineage>
        <taxon>Bacteria</taxon>
        <taxon>Pseudomonadati</taxon>
        <taxon>Pseudomonadota</taxon>
        <taxon>Gammaproteobacteria</taxon>
        <taxon>Chromatiales</taxon>
        <taxon>Chromatiaceae</taxon>
        <taxon>Thiorhodovibrio</taxon>
    </lineage>
</organism>
<dbReference type="Pfam" id="PF05114">
    <property type="entry name" value="MbnB_TglH_ChrH"/>
    <property type="match status" value="1"/>
</dbReference>
<dbReference type="OrthoDB" id="9763101at2"/>
<evidence type="ECO:0000313" key="3">
    <source>
        <dbReference type="Proteomes" id="UP000002964"/>
    </source>
</evidence>
<dbReference type="AlphaFoldDB" id="H8Z588"/>
<dbReference type="Proteomes" id="UP000002964">
    <property type="component" value="Unassembled WGS sequence"/>
</dbReference>
<protein>
    <recommendedName>
        <fullName evidence="1">UPF0276 protein Thi970DRAFT_04133</fullName>
    </recommendedName>
</protein>
<dbReference type="NCBIfam" id="NF003818">
    <property type="entry name" value="PRK05409.1"/>
    <property type="match status" value="1"/>
</dbReference>
<dbReference type="eggNOG" id="COG3220">
    <property type="taxonomic scope" value="Bacteria"/>
</dbReference>
<dbReference type="InterPro" id="IPR007801">
    <property type="entry name" value="MbnB/TglH/ChrH"/>
</dbReference>
<reference evidence="2 3" key="2">
    <citation type="submission" date="2011-11" db="EMBL/GenBank/DDBJ databases">
        <authorList>
            <consortium name="US DOE Joint Genome Institute"/>
            <person name="Lucas S."/>
            <person name="Han J."/>
            <person name="Lapidus A."/>
            <person name="Cheng J.-F."/>
            <person name="Goodwin L."/>
            <person name="Pitluck S."/>
            <person name="Peters L."/>
            <person name="Ovchinnikova G."/>
            <person name="Zhang X."/>
            <person name="Detter J.C."/>
            <person name="Han C."/>
            <person name="Tapia R."/>
            <person name="Land M."/>
            <person name="Hauser L."/>
            <person name="Kyrpides N."/>
            <person name="Ivanova N."/>
            <person name="Pagani I."/>
            <person name="Vogl K."/>
            <person name="Liu Z."/>
            <person name="Overmann J."/>
            <person name="Frigaard N.-U."/>
            <person name="Bryant D."/>
            <person name="Woyke T."/>
        </authorList>
    </citation>
    <scope>NUCLEOTIDE SEQUENCE [LARGE SCALE GENOMIC DNA]</scope>
    <source>
        <strain evidence="2 3">970</strain>
    </source>
</reference>
<keyword evidence="3" id="KW-1185">Reference proteome</keyword>
<dbReference type="PANTHER" id="PTHR42194">
    <property type="entry name" value="UPF0276 PROTEIN HI_1600"/>
    <property type="match status" value="1"/>
</dbReference>
<dbReference type="STRING" id="631362.Thi970DRAFT_04133"/>
<dbReference type="SUPFAM" id="SSF51658">
    <property type="entry name" value="Xylose isomerase-like"/>
    <property type="match status" value="1"/>
</dbReference>
<dbReference type="InterPro" id="IPR036237">
    <property type="entry name" value="Xyl_isomerase-like_sf"/>
</dbReference>
<name>H8Z588_9GAMM</name>
<evidence type="ECO:0000313" key="2">
    <source>
        <dbReference type="EMBL" id="EIC20495.1"/>
    </source>
</evidence>
<evidence type="ECO:0000256" key="1">
    <source>
        <dbReference type="HAMAP-Rule" id="MF_00697"/>
    </source>
</evidence>
<dbReference type="HOGENOM" id="CLU_064263_0_0_6"/>
<dbReference type="Gene3D" id="3.20.20.150">
    <property type="entry name" value="Divalent-metal-dependent TIM barrel enzymes"/>
    <property type="match status" value="1"/>
</dbReference>
<dbReference type="RefSeq" id="WP_009150898.1">
    <property type="nucleotide sequence ID" value="NZ_CP121471.1"/>
</dbReference>
<gene>
    <name evidence="2" type="ORF">Thi970DRAFT_04133</name>
</gene>
<dbReference type="EMBL" id="JH603170">
    <property type="protein sequence ID" value="EIC20495.1"/>
    <property type="molecule type" value="Genomic_DNA"/>
</dbReference>
<reference evidence="3" key="1">
    <citation type="submission" date="2011-06" db="EMBL/GenBank/DDBJ databases">
        <authorList>
            <consortium name="US DOE Joint Genome Institute (JGI-PGF)"/>
            <person name="Lucas S."/>
            <person name="Han J."/>
            <person name="Lapidus A."/>
            <person name="Cheng J.-F."/>
            <person name="Goodwin L."/>
            <person name="Pitluck S."/>
            <person name="Peters L."/>
            <person name="Land M.L."/>
            <person name="Hauser L."/>
            <person name="Vogl K."/>
            <person name="Liu Z."/>
            <person name="Overmann J."/>
            <person name="Frigaard N.-U."/>
            <person name="Bryant D.A."/>
            <person name="Woyke T.J."/>
        </authorList>
    </citation>
    <scope>NUCLEOTIDE SEQUENCE [LARGE SCALE GENOMIC DNA]</scope>
    <source>
        <strain evidence="3">970</strain>
    </source>
</reference>
<comment type="similarity">
    <text evidence="1">Belongs to the UPF0276 family.</text>
</comment>
<accession>H8Z588</accession>
<dbReference type="HAMAP" id="MF_00697">
    <property type="entry name" value="UPF0276"/>
    <property type="match status" value="1"/>
</dbReference>